<gene>
    <name evidence="2" type="ORF">SDC9_202180</name>
</gene>
<sequence length="116" mass="11530">MDSGGGEDVFSKVVDSDVHQLGSVQGTASLMGGCCSMSTGALEVEVYLEIGQAAGSPDPVLGHGVPGNDGIDSVKDAGPGHEGLSGSAFFGRTAEEADGRLCFIPCQSFLDGHGGG</sequence>
<protein>
    <submittedName>
        <fullName evidence="2">Uncharacterized protein</fullName>
    </submittedName>
</protein>
<dbReference type="AlphaFoldDB" id="A0A645IUE5"/>
<evidence type="ECO:0000256" key="1">
    <source>
        <dbReference type="SAM" id="MobiDB-lite"/>
    </source>
</evidence>
<proteinExistence type="predicted"/>
<reference evidence="2" key="1">
    <citation type="submission" date="2019-08" db="EMBL/GenBank/DDBJ databases">
        <authorList>
            <person name="Kucharzyk K."/>
            <person name="Murdoch R.W."/>
            <person name="Higgins S."/>
            <person name="Loffler F."/>
        </authorList>
    </citation>
    <scope>NUCLEOTIDE SEQUENCE</scope>
</reference>
<evidence type="ECO:0000313" key="2">
    <source>
        <dbReference type="EMBL" id="MPN54510.1"/>
    </source>
</evidence>
<name>A0A645IUE5_9ZZZZ</name>
<accession>A0A645IUE5</accession>
<dbReference type="EMBL" id="VSSQ01122802">
    <property type="protein sequence ID" value="MPN54510.1"/>
    <property type="molecule type" value="Genomic_DNA"/>
</dbReference>
<feature type="region of interest" description="Disordered" evidence="1">
    <location>
        <begin position="59"/>
        <end position="79"/>
    </location>
</feature>
<organism evidence="2">
    <name type="scientific">bioreactor metagenome</name>
    <dbReference type="NCBI Taxonomy" id="1076179"/>
    <lineage>
        <taxon>unclassified sequences</taxon>
        <taxon>metagenomes</taxon>
        <taxon>ecological metagenomes</taxon>
    </lineage>
</organism>
<comment type="caution">
    <text evidence="2">The sequence shown here is derived from an EMBL/GenBank/DDBJ whole genome shotgun (WGS) entry which is preliminary data.</text>
</comment>